<dbReference type="OrthoDB" id="10263554at2759"/>
<keyword evidence="2" id="KW-1185">Reference proteome</keyword>
<dbReference type="InterPro" id="IPR011989">
    <property type="entry name" value="ARM-like"/>
</dbReference>
<sequence>MPAGGTSNLVENDVISKTVTVRLGARVAVGVSATVCVCVSVTLTVYTLHFNGWCVTSPLQLKAAEVRSNRVNWQSYKQGQMISLEEYGVITRLDFASSDAESRALYLRNNSDLAAKTFYKLIQHIAKDNDTVPSGDD</sequence>
<protein>
    <submittedName>
        <fullName evidence="1">VhaSFD</fullName>
    </submittedName>
</protein>
<proteinExistence type="predicted"/>
<name>A0A7J7K4Q2_BUGNE</name>
<dbReference type="SUPFAM" id="SSF48371">
    <property type="entry name" value="ARM repeat"/>
    <property type="match status" value="1"/>
</dbReference>
<dbReference type="InterPro" id="IPR004908">
    <property type="entry name" value="ATPase_V1-cplx_hsu"/>
</dbReference>
<dbReference type="GO" id="GO:0000221">
    <property type="term" value="C:vacuolar proton-transporting V-type ATPase, V1 domain"/>
    <property type="evidence" value="ECO:0007669"/>
    <property type="project" value="InterPro"/>
</dbReference>
<dbReference type="Proteomes" id="UP000593567">
    <property type="component" value="Unassembled WGS sequence"/>
</dbReference>
<dbReference type="GO" id="GO:0046961">
    <property type="term" value="F:proton-transporting ATPase activity, rotational mechanism"/>
    <property type="evidence" value="ECO:0007669"/>
    <property type="project" value="InterPro"/>
</dbReference>
<accession>A0A7J7K4Q2</accession>
<reference evidence="1" key="1">
    <citation type="submission" date="2020-06" db="EMBL/GenBank/DDBJ databases">
        <title>Draft genome of Bugula neritina, a colonial animal packing powerful symbionts and potential medicines.</title>
        <authorList>
            <person name="Rayko M."/>
        </authorList>
    </citation>
    <scope>NUCLEOTIDE SEQUENCE [LARGE SCALE GENOMIC DNA]</scope>
    <source>
        <strain evidence="1">Kwan_BN1</strain>
    </source>
</reference>
<comment type="caution">
    <text evidence="1">The sequence shown here is derived from an EMBL/GenBank/DDBJ whole genome shotgun (WGS) entry which is preliminary data.</text>
</comment>
<evidence type="ECO:0000313" key="1">
    <source>
        <dbReference type="EMBL" id="KAF6033135.1"/>
    </source>
</evidence>
<dbReference type="EMBL" id="VXIV02001454">
    <property type="protein sequence ID" value="KAF6033135.1"/>
    <property type="molecule type" value="Genomic_DNA"/>
</dbReference>
<organism evidence="1 2">
    <name type="scientific">Bugula neritina</name>
    <name type="common">Brown bryozoan</name>
    <name type="synonym">Sertularia neritina</name>
    <dbReference type="NCBI Taxonomy" id="10212"/>
    <lineage>
        <taxon>Eukaryota</taxon>
        <taxon>Metazoa</taxon>
        <taxon>Spiralia</taxon>
        <taxon>Lophotrochozoa</taxon>
        <taxon>Bryozoa</taxon>
        <taxon>Gymnolaemata</taxon>
        <taxon>Cheilostomatida</taxon>
        <taxon>Flustrina</taxon>
        <taxon>Buguloidea</taxon>
        <taxon>Bugulidae</taxon>
        <taxon>Bugula</taxon>
    </lineage>
</organism>
<dbReference type="InterPro" id="IPR016024">
    <property type="entry name" value="ARM-type_fold"/>
</dbReference>
<dbReference type="Gene3D" id="1.25.10.10">
    <property type="entry name" value="Leucine-rich Repeat Variant"/>
    <property type="match status" value="1"/>
</dbReference>
<dbReference type="Pfam" id="PF03224">
    <property type="entry name" value="V-ATPase_H_N"/>
    <property type="match status" value="1"/>
</dbReference>
<gene>
    <name evidence="1" type="ORF">EB796_008565</name>
</gene>
<evidence type="ECO:0000313" key="2">
    <source>
        <dbReference type="Proteomes" id="UP000593567"/>
    </source>
</evidence>
<dbReference type="AlphaFoldDB" id="A0A7J7K4Q2"/>